<feature type="transmembrane region" description="Helical" evidence="8">
    <location>
        <begin position="6"/>
        <end position="25"/>
    </location>
</feature>
<dbReference type="STRING" id="505345.QV06_07505"/>
<evidence type="ECO:0000256" key="7">
    <source>
        <dbReference type="ARBA" id="ARBA00023136"/>
    </source>
</evidence>
<proteinExistence type="inferred from homology"/>
<protein>
    <recommendedName>
        <fullName evidence="11">Iron ABC transporter permease</fullName>
    </recommendedName>
</protein>
<keyword evidence="7 8" id="KW-0472">Membrane</keyword>
<feature type="transmembrane region" description="Helical" evidence="8">
    <location>
        <begin position="62"/>
        <end position="82"/>
    </location>
</feature>
<evidence type="ECO:0000256" key="8">
    <source>
        <dbReference type="SAM" id="Phobius"/>
    </source>
</evidence>
<dbReference type="PANTHER" id="PTHR30472">
    <property type="entry name" value="FERRIC ENTEROBACTIN TRANSPORT SYSTEM PERMEASE PROTEIN"/>
    <property type="match status" value="1"/>
</dbReference>
<keyword evidence="5 8" id="KW-0812">Transmembrane</keyword>
<dbReference type="GO" id="GO:0022857">
    <property type="term" value="F:transmembrane transporter activity"/>
    <property type="evidence" value="ECO:0007669"/>
    <property type="project" value="InterPro"/>
</dbReference>
<evidence type="ECO:0000256" key="6">
    <source>
        <dbReference type="ARBA" id="ARBA00022989"/>
    </source>
</evidence>
<comment type="subcellular location">
    <subcellularLocation>
        <location evidence="1">Cell membrane</location>
        <topology evidence="1">Multi-pass membrane protein</topology>
    </subcellularLocation>
</comment>
<sequence>MFHLSYRLFLFSNIVILILLILLSLHLGAIHFDLSTTFWGIFGQGETSVVFVLQQLRLPRTLLAIVIGAILGVSGAVLQGLFRNPLADAGVIGISAGAALGAGVAIVLLPTSLLFWQQGQLIAGFAFLGGLSATLMVYRIGYTASGTNILLILLGGIAIGALAFAFLGILQFIADDQALRQLTIWQLGSLANSNQLTIFLCFIVLILIFLQFKRISPQLNALLLGDLEAKHLGVDIEKIKKRCIYLVALAIGIAVSASGMIGFIGLVVPHLCRALLGPDHRTLIPSSALVGANLLLLADIVARSIVPPAEIPIGILTALIGAPFFIGLLMKYKRDL</sequence>
<dbReference type="FunFam" id="1.10.3470.10:FF:000001">
    <property type="entry name" value="Vitamin B12 ABC transporter permease BtuC"/>
    <property type="match status" value="1"/>
</dbReference>
<dbReference type="InterPro" id="IPR000522">
    <property type="entry name" value="ABC_transptr_permease_BtuC"/>
</dbReference>
<evidence type="ECO:0000313" key="9">
    <source>
        <dbReference type="EMBL" id="OBX04253.1"/>
    </source>
</evidence>
<evidence type="ECO:0000256" key="2">
    <source>
        <dbReference type="ARBA" id="ARBA00007935"/>
    </source>
</evidence>
<keyword evidence="4" id="KW-1003">Cell membrane</keyword>
<evidence type="ECO:0008006" key="11">
    <source>
        <dbReference type="Google" id="ProtNLM"/>
    </source>
</evidence>
<keyword evidence="3" id="KW-0813">Transport</keyword>
<feature type="transmembrane region" description="Helical" evidence="8">
    <location>
        <begin position="89"/>
        <end position="109"/>
    </location>
</feature>
<dbReference type="GO" id="GO:0033214">
    <property type="term" value="P:siderophore-iron import into cell"/>
    <property type="evidence" value="ECO:0007669"/>
    <property type="project" value="TreeGrafter"/>
</dbReference>
<feature type="transmembrane region" description="Helical" evidence="8">
    <location>
        <begin position="244"/>
        <end position="271"/>
    </location>
</feature>
<feature type="transmembrane region" description="Helical" evidence="8">
    <location>
        <begin position="313"/>
        <end position="332"/>
    </location>
</feature>
<evidence type="ECO:0000256" key="3">
    <source>
        <dbReference type="ARBA" id="ARBA00022448"/>
    </source>
</evidence>
<comment type="similarity">
    <text evidence="2">Belongs to the binding-protein-dependent transport system permease family. FecCD subfamily.</text>
</comment>
<dbReference type="CDD" id="cd06550">
    <property type="entry name" value="TM_ABC_iron-siderophores_like"/>
    <property type="match status" value="1"/>
</dbReference>
<evidence type="ECO:0000256" key="1">
    <source>
        <dbReference type="ARBA" id="ARBA00004651"/>
    </source>
</evidence>
<feature type="transmembrane region" description="Helical" evidence="8">
    <location>
        <begin position="121"/>
        <end position="138"/>
    </location>
</feature>
<organism evidence="9 10">
    <name type="scientific">Gallibacterium genomosp. 3</name>
    <dbReference type="NCBI Taxonomy" id="505345"/>
    <lineage>
        <taxon>Bacteria</taxon>
        <taxon>Pseudomonadati</taxon>
        <taxon>Pseudomonadota</taxon>
        <taxon>Gammaproteobacteria</taxon>
        <taxon>Pasteurellales</taxon>
        <taxon>Pasteurellaceae</taxon>
        <taxon>Gallibacterium</taxon>
    </lineage>
</organism>
<comment type="caution">
    <text evidence="9">The sequence shown here is derived from an EMBL/GenBank/DDBJ whole genome shotgun (WGS) entry which is preliminary data.</text>
</comment>
<evidence type="ECO:0000256" key="5">
    <source>
        <dbReference type="ARBA" id="ARBA00022692"/>
    </source>
</evidence>
<dbReference type="SUPFAM" id="SSF81345">
    <property type="entry name" value="ABC transporter involved in vitamin B12 uptake, BtuC"/>
    <property type="match status" value="1"/>
</dbReference>
<dbReference type="Proteomes" id="UP000092626">
    <property type="component" value="Unassembled WGS sequence"/>
</dbReference>
<dbReference type="GO" id="GO:0005886">
    <property type="term" value="C:plasma membrane"/>
    <property type="evidence" value="ECO:0007669"/>
    <property type="project" value="UniProtKB-SubCell"/>
</dbReference>
<dbReference type="PANTHER" id="PTHR30472:SF25">
    <property type="entry name" value="ABC TRANSPORTER PERMEASE PROTEIN MJ0876-RELATED"/>
    <property type="match status" value="1"/>
</dbReference>
<feature type="transmembrane region" description="Helical" evidence="8">
    <location>
        <begin position="150"/>
        <end position="174"/>
    </location>
</feature>
<keyword evidence="6 8" id="KW-1133">Transmembrane helix</keyword>
<evidence type="ECO:0000256" key="4">
    <source>
        <dbReference type="ARBA" id="ARBA00022475"/>
    </source>
</evidence>
<reference evidence="9 10" key="1">
    <citation type="submission" date="2014-11" db="EMBL/GenBank/DDBJ databases">
        <title>Pan-genome of Gallibacterium spp.</title>
        <authorList>
            <person name="Kudirkiene E."/>
            <person name="Bojesen A.M."/>
        </authorList>
    </citation>
    <scope>NUCLEOTIDE SEQUENCE [LARGE SCALE GENOMIC DNA]</scope>
    <source>
        <strain evidence="9 10">59/S3/89</strain>
    </source>
</reference>
<evidence type="ECO:0000313" key="10">
    <source>
        <dbReference type="Proteomes" id="UP000092626"/>
    </source>
</evidence>
<name>A0A1A7PNX2_9PAST</name>
<accession>A0A1A7PNX2</accession>
<dbReference type="EMBL" id="JTJR01000028">
    <property type="protein sequence ID" value="OBX04253.1"/>
    <property type="molecule type" value="Genomic_DNA"/>
</dbReference>
<gene>
    <name evidence="9" type="ORF">QV06_07505</name>
</gene>
<dbReference type="Gene3D" id="1.10.3470.10">
    <property type="entry name" value="ABC transporter involved in vitamin B12 uptake, BtuC"/>
    <property type="match status" value="1"/>
</dbReference>
<dbReference type="AlphaFoldDB" id="A0A1A7PNX2"/>
<feature type="transmembrane region" description="Helical" evidence="8">
    <location>
        <begin position="194"/>
        <end position="212"/>
    </location>
</feature>
<dbReference type="Pfam" id="PF01032">
    <property type="entry name" value="FecCD"/>
    <property type="match status" value="1"/>
</dbReference>
<dbReference type="InterPro" id="IPR037294">
    <property type="entry name" value="ABC_BtuC-like"/>
</dbReference>